<feature type="region of interest" description="Disordered" evidence="4">
    <location>
        <begin position="866"/>
        <end position="890"/>
    </location>
</feature>
<dbReference type="GO" id="GO:0005737">
    <property type="term" value="C:cytoplasm"/>
    <property type="evidence" value="ECO:0007669"/>
    <property type="project" value="TreeGrafter"/>
</dbReference>
<dbReference type="GO" id="GO:0006914">
    <property type="term" value="P:autophagy"/>
    <property type="evidence" value="ECO:0007669"/>
    <property type="project" value="TreeGrafter"/>
</dbReference>
<feature type="region of interest" description="Disordered" evidence="4">
    <location>
        <begin position="323"/>
        <end position="355"/>
    </location>
</feature>
<accession>A0A4E0RTJ3</accession>
<feature type="compositionally biased region" description="Acidic residues" evidence="4">
    <location>
        <begin position="866"/>
        <end position="883"/>
    </location>
</feature>
<dbReference type="PANTHER" id="PTHR12894">
    <property type="entry name" value="CNH DOMAIN CONTAINING"/>
    <property type="match status" value="1"/>
</dbReference>
<dbReference type="EMBL" id="JXXN02001470">
    <property type="protein sequence ID" value="THD24698.1"/>
    <property type="molecule type" value="Genomic_DNA"/>
</dbReference>
<feature type="compositionally biased region" description="Low complexity" evidence="4">
    <location>
        <begin position="444"/>
        <end position="456"/>
    </location>
</feature>
<dbReference type="GO" id="GO:0012505">
    <property type="term" value="C:endomembrane system"/>
    <property type="evidence" value="ECO:0007669"/>
    <property type="project" value="UniProtKB-SubCell"/>
</dbReference>
<dbReference type="InterPro" id="IPR032914">
    <property type="entry name" value="Vam6/VPS39/TRAP1"/>
</dbReference>
<sequence length="1300" mass="145207">MHDAFLPICLLRDYPYALECLACHDNFLLVGTKQGLLLIYEVTPKSLNHATYFVPPITTRMVSRKAIPLNLKANGDEILRLDESAESPRAETYAPPPAFSNRVHTTRTLGKKPILQLAAIPELDMLLALAEGKMNVYQLQNYQLITMVPNSRGATVFAHCLSDVQHTLGLYHPSCGVVVPTVATRSGASKRFVDEGGLTNPTEKLPALRICVTVKRRLLLWRWNPALQEFLTPGGSDDQISAACLPELSLPEEIRSLMFIDANSVLVGMRAEYLVVSLISGETRCVTSPGKNQLPLLCRMPGCFRTPETELHLGQLLPTHAIATSSPDSRRPSAGRSFVSGANATQSVQGSDDPAPIGLGRDDLLQVASVTCSLDTFRQQIRWTGAPHQFYVYPPYIIGAMDKFLEVRVAETCELVQQLPIARVQALCHYHGWLYAATAPAATPSSQSDIRSSNSSPDVLRSPSGSESTHSLSHKSMGSGNEIWLILSANRMNLVEHLIRRQEFELAQRLAEVAAWTGQNPIETRMIAILHACHLYQQLAFPEALRIFTQQLVDPSHVLSLFPNLIPEKVRSRIYYPPGLELLDSEKCASACEPLITFLLTWRRVLRQALSLNRVHLPSASSMRTQFTDPSKDVSIQCHPIFETSPCISSAQNLLELIDTGLLKCYLATNSARVGPLLRQANSCQLEESEKTLFANHRYQDLVMLYQSHGIHRKALSVLQQLGSVRLKNRGITPPDESMASAHSTDLPYVDPKTVDPNELEHLGHPRTTVRYLKSLGPSHFDLVVDYGDWVMQWYPVTWMRIFADWERQLFLARREIITGQTDTPHGAQSFSRTYRGQVINHLEKNALHLIIPFLELLIFGRPDQDIDSEDDDVEEEQTDEENSSERWDHRVSPESVKINTCACENDRSTVRNSLWPLPSCRSVSVHSSPEHVTIMDPDCLPPIFNFTDHDPVELHTIYAAALIARLRSVQPIGRVFANRVCEEQPKTGTIARLRRRLLRFLQHPDAAYSSVKLLTKCPYDGLFEERALLLANLKNHEQALTLWVHVLNDWDQAVSHCVSVYEHATKILNAQNGAVSIGPEKCSGSTIAPFQNLLPTPTLTSLVSHSPARDSLDGHGQEASRPATGTDLITSVEQDIFFLLVLICMEPPDPASLGILIGEKKASEVEASDGDAEPNMEFRPKPDRALEVLRRFGDRVDASKVVRILPSARLSDVMHYLKSTFFYQETLLTQLIFLRNAAQTEMTASRTDLVRTTSIQFLVMPGARCRTCRRRIGTSAFVRHPTTGELEHYGCCREFAAKT</sequence>
<dbReference type="GO" id="GO:0016020">
    <property type="term" value="C:membrane"/>
    <property type="evidence" value="ECO:0007669"/>
    <property type="project" value="TreeGrafter"/>
</dbReference>
<dbReference type="PANTHER" id="PTHR12894:SF49">
    <property type="entry name" value="VAM6_VPS39-LIKE PROTEIN"/>
    <property type="match status" value="1"/>
</dbReference>
<feature type="compositionally biased region" description="Polar residues" evidence="4">
    <location>
        <begin position="340"/>
        <end position="350"/>
    </location>
</feature>
<comment type="subcellular location">
    <subcellularLocation>
        <location evidence="1">Endomembrane system</location>
        <topology evidence="1">Peripheral membrane protein</topology>
    </subcellularLocation>
</comment>
<evidence type="ECO:0000313" key="6">
    <source>
        <dbReference type="EMBL" id="THD24698.1"/>
    </source>
</evidence>
<feature type="compositionally biased region" description="Basic and acidic residues" evidence="4">
    <location>
        <begin position="1108"/>
        <end position="1119"/>
    </location>
</feature>
<evidence type="ECO:0000256" key="1">
    <source>
        <dbReference type="ARBA" id="ARBA00004184"/>
    </source>
</evidence>
<dbReference type="Proteomes" id="UP000230066">
    <property type="component" value="Unassembled WGS sequence"/>
</dbReference>
<dbReference type="InterPro" id="IPR001180">
    <property type="entry name" value="CNH_dom"/>
</dbReference>
<gene>
    <name evidence="6" type="ORF">D915_004425</name>
</gene>
<dbReference type="InterPro" id="IPR019452">
    <property type="entry name" value="VPS39/TGF_beta_rcpt-assoc_1"/>
</dbReference>
<feature type="compositionally biased region" description="Polar residues" evidence="4">
    <location>
        <begin position="463"/>
        <end position="476"/>
    </location>
</feature>
<dbReference type="GO" id="GO:0034058">
    <property type="term" value="P:endosomal vesicle fusion"/>
    <property type="evidence" value="ECO:0007669"/>
    <property type="project" value="TreeGrafter"/>
</dbReference>
<evidence type="ECO:0000313" key="7">
    <source>
        <dbReference type="Proteomes" id="UP000230066"/>
    </source>
</evidence>
<dbReference type="Pfam" id="PF10367">
    <property type="entry name" value="zf-Vps39_C"/>
    <property type="match status" value="1"/>
</dbReference>
<dbReference type="InterPro" id="IPR019453">
    <property type="entry name" value="VPS39/TGFA1_Znf"/>
</dbReference>
<dbReference type="Pfam" id="PF10366">
    <property type="entry name" value="Vps39_1"/>
    <property type="match status" value="1"/>
</dbReference>
<name>A0A4E0RTJ3_FASHE</name>
<comment type="caution">
    <text evidence="6">The sequence shown here is derived from an EMBL/GenBank/DDBJ whole genome shotgun (WGS) entry which is preliminary data.</text>
</comment>
<dbReference type="PROSITE" id="PS50219">
    <property type="entry name" value="CNH"/>
    <property type="match status" value="1"/>
</dbReference>
<protein>
    <submittedName>
        <fullName evidence="6">Vam6/Vps39 protein</fullName>
    </submittedName>
</protein>
<evidence type="ECO:0000256" key="3">
    <source>
        <dbReference type="ARBA" id="ARBA00038201"/>
    </source>
</evidence>
<comment type="similarity">
    <text evidence="3">Belongs to the VAM6/VPS39 family.</text>
</comment>
<keyword evidence="2" id="KW-0472">Membrane</keyword>
<proteinExistence type="inferred from homology"/>
<organism evidence="6 7">
    <name type="scientific">Fasciola hepatica</name>
    <name type="common">Liver fluke</name>
    <dbReference type="NCBI Taxonomy" id="6192"/>
    <lineage>
        <taxon>Eukaryota</taxon>
        <taxon>Metazoa</taxon>
        <taxon>Spiralia</taxon>
        <taxon>Lophotrochozoa</taxon>
        <taxon>Platyhelminthes</taxon>
        <taxon>Trematoda</taxon>
        <taxon>Digenea</taxon>
        <taxon>Plagiorchiida</taxon>
        <taxon>Echinostomata</taxon>
        <taxon>Echinostomatoidea</taxon>
        <taxon>Fasciolidae</taxon>
        <taxon>Fasciola</taxon>
    </lineage>
</organism>
<feature type="region of interest" description="Disordered" evidence="4">
    <location>
        <begin position="444"/>
        <end position="476"/>
    </location>
</feature>
<reference evidence="6" key="1">
    <citation type="submission" date="2019-03" db="EMBL/GenBank/DDBJ databases">
        <title>Improved annotation for the trematode Fasciola hepatica.</title>
        <authorList>
            <person name="Choi Y.-J."/>
            <person name="Martin J."/>
            <person name="Mitreva M."/>
        </authorList>
    </citation>
    <scope>NUCLEOTIDE SEQUENCE [LARGE SCALE GENOMIC DNA]</scope>
</reference>
<evidence type="ECO:0000259" key="5">
    <source>
        <dbReference type="PROSITE" id="PS50219"/>
    </source>
</evidence>
<evidence type="ECO:0000256" key="2">
    <source>
        <dbReference type="ARBA" id="ARBA00023136"/>
    </source>
</evidence>
<keyword evidence="7" id="KW-1185">Reference proteome</keyword>
<feature type="region of interest" description="Disordered" evidence="4">
    <location>
        <begin position="1105"/>
        <end position="1125"/>
    </location>
</feature>
<feature type="domain" description="CNH" evidence="5">
    <location>
        <begin position="15"/>
        <end position="434"/>
    </location>
</feature>
<evidence type="ECO:0000256" key="4">
    <source>
        <dbReference type="SAM" id="MobiDB-lite"/>
    </source>
</evidence>